<sequence>MDERNSRVERPRNEEAEGLLSSKVEVDVDRIIELIQSKLPESQKLISESAGRSQSSSSCCIFPVPQEGLPNSCVLAWSHEPRTVSIGPYHHGKPHLKKMEKHKVRFLNRVIKRTTENNGVGIEHYVKAVKELEAEARASYSEDTTTFNEDDFVAMLVLDGCFVIEMFRAYIGVVPFEADDPFPSMTRLQLRLRDDFLCLDNQIPYLVLQKLFELTQMGSDRLPGESRPSLPLTALHFFNRSRELGRSVYMIYLERSPVHLLDLLRKSYSSSVLPWDTNCILDLLLKAGTRLKSAIEESRLNCFPRTDWDSKQGSISKIPAVSKLEEQARIKLKLNTNARSFLQVEFKRGVIWMPRLELDYRMCAFLVNCVVFEQRWRGEDKSISEYVAFLDCLIDTHEDVARLWDANILRHSFPLHCQVKNFVGRLGKAAACDVAGGYLRDVFAGVNNDFDKHYADPWHVRWAKVSETHFSRYFSAPWKLTSVCAVIILFLLTTIQTIFTIMRYFKKEKTPE</sequence>
<keyword evidence="2" id="KW-0812">Transmembrane</keyword>
<keyword evidence="2" id="KW-1133">Transmembrane helix</keyword>
<dbReference type="Proteomes" id="UP001152523">
    <property type="component" value="Unassembled WGS sequence"/>
</dbReference>
<dbReference type="PANTHER" id="PTHR31170">
    <property type="entry name" value="BNAC04G53230D PROTEIN"/>
    <property type="match status" value="1"/>
</dbReference>
<dbReference type="Pfam" id="PF03140">
    <property type="entry name" value="DUF247"/>
    <property type="match status" value="1"/>
</dbReference>
<proteinExistence type="predicted"/>
<evidence type="ECO:0000313" key="3">
    <source>
        <dbReference type="EMBL" id="CAH9123621.1"/>
    </source>
</evidence>
<keyword evidence="2" id="KW-0472">Membrane</keyword>
<comment type="caution">
    <text evidence="3">The sequence shown here is derived from an EMBL/GenBank/DDBJ whole genome shotgun (WGS) entry which is preliminary data.</text>
</comment>
<dbReference type="PANTHER" id="PTHR31170:SF25">
    <property type="entry name" value="BNAA09G04570D PROTEIN"/>
    <property type="match status" value="1"/>
</dbReference>
<dbReference type="AlphaFoldDB" id="A0AAV0EHF8"/>
<keyword evidence="4" id="KW-1185">Reference proteome</keyword>
<feature type="compositionally biased region" description="Basic and acidic residues" evidence="1">
    <location>
        <begin position="1"/>
        <end position="15"/>
    </location>
</feature>
<feature type="region of interest" description="Disordered" evidence="1">
    <location>
        <begin position="1"/>
        <end position="20"/>
    </location>
</feature>
<reference evidence="3" key="1">
    <citation type="submission" date="2022-07" db="EMBL/GenBank/DDBJ databases">
        <authorList>
            <person name="Macas J."/>
            <person name="Novak P."/>
            <person name="Neumann P."/>
        </authorList>
    </citation>
    <scope>NUCLEOTIDE SEQUENCE</scope>
</reference>
<protein>
    <submittedName>
        <fullName evidence="3">Uncharacterized protein</fullName>
    </submittedName>
</protein>
<accession>A0AAV0EHF8</accession>
<evidence type="ECO:0000256" key="1">
    <source>
        <dbReference type="SAM" id="MobiDB-lite"/>
    </source>
</evidence>
<organism evidence="3 4">
    <name type="scientific">Cuscuta epithymum</name>
    <dbReference type="NCBI Taxonomy" id="186058"/>
    <lineage>
        <taxon>Eukaryota</taxon>
        <taxon>Viridiplantae</taxon>
        <taxon>Streptophyta</taxon>
        <taxon>Embryophyta</taxon>
        <taxon>Tracheophyta</taxon>
        <taxon>Spermatophyta</taxon>
        <taxon>Magnoliopsida</taxon>
        <taxon>eudicotyledons</taxon>
        <taxon>Gunneridae</taxon>
        <taxon>Pentapetalae</taxon>
        <taxon>asterids</taxon>
        <taxon>lamiids</taxon>
        <taxon>Solanales</taxon>
        <taxon>Convolvulaceae</taxon>
        <taxon>Cuscuteae</taxon>
        <taxon>Cuscuta</taxon>
        <taxon>Cuscuta subgen. Cuscuta</taxon>
    </lineage>
</organism>
<feature type="transmembrane region" description="Helical" evidence="2">
    <location>
        <begin position="480"/>
        <end position="505"/>
    </location>
</feature>
<gene>
    <name evidence="3" type="ORF">CEPIT_LOCUS25357</name>
</gene>
<dbReference type="InterPro" id="IPR004158">
    <property type="entry name" value="DUF247_pln"/>
</dbReference>
<name>A0AAV0EHF8_9ASTE</name>
<evidence type="ECO:0000313" key="4">
    <source>
        <dbReference type="Proteomes" id="UP001152523"/>
    </source>
</evidence>
<dbReference type="EMBL" id="CAMAPF010000931">
    <property type="protein sequence ID" value="CAH9123621.1"/>
    <property type="molecule type" value="Genomic_DNA"/>
</dbReference>
<evidence type="ECO:0000256" key="2">
    <source>
        <dbReference type="SAM" id="Phobius"/>
    </source>
</evidence>